<dbReference type="SUPFAM" id="SSF53335">
    <property type="entry name" value="S-adenosyl-L-methionine-dependent methyltransferases"/>
    <property type="match status" value="1"/>
</dbReference>
<evidence type="ECO:0000259" key="1">
    <source>
        <dbReference type="Pfam" id="PF13649"/>
    </source>
</evidence>
<dbReference type="EMBL" id="JACHLZ010000001">
    <property type="protein sequence ID" value="MBB5832059.1"/>
    <property type="molecule type" value="Genomic_DNA"/>
</dbReference>
<keyword evidence="3" id="KW-1185">Reference proteome</keyword>
<dbReference type="InterPro" id="IPR041698">
    <property type="entry name" value="Methyltransf_25"/>
</dbReference>
<dbReference type="InterPro" id="IPR029063">
    <property type="entry name" value="SAM-dependent_MTases_sf"/>
</dbReference>
<dbReference type="Proteomes" id="UP000588158">
    <property type="component" value="Unassembled WGS sequence"/>
</dbReference>
<dbReference type="PANTHER" id="PTHR43464">
    <property type="entry name" value="METHYLTRANSFERASE"/>
    <property type="match status" value="1"/>
</dbReference>
<dbReference type="CDD" id="cd02440">
    <property type="entry name" value="AdoMet_MTases"/>
    <property type="match status" value="1"/>
</dbReference>
<accession>A0A841AA34</accession>
<name>A0A841AA34_9MICO</name>
<reference evidence="2 3" key="1">
    <citation type="submission" date="2020-08" db="EMBL/GenBank/DDBJ databases">
        <title>Sequencing the genomes of 1000 actinobacteria strains.</title>
        <authorList>
            <person name="Klenk H.-P."/>
        </authorList>
    </citation>
    <scope>NUCLEOTIDE SEQUENCE [LARGE SCALE GENOMIC DNA]</scope>
    <source>
        <strain evidence="2 3">DSM 28796</strain>
    </source>
</reference>
<evidence type="ECO:0000313" key="3">
    <source>
        <dbReference type="Proteomes" id="UP000588158"/>
    </source>
</evidence>
<dbReference type="AlphaFoldDB" id="A0A841AA34"/>
<proteinExistence type="predicted"/>
<keyword evidence="2" id="KW-0808">Transferase</keyword>
<dbReference type="Gene3D" id="3.40.50.150">
    <property type="entry name" value="Vaccinia Virus protein VP39"/>
    <property type="match status" value="1"/>
</dbReference>
<keyword evidence="2" id="KW-0489">Methyltransferase</keyword>
<dbReference type="PANTHER" id="PTHR43464:SF82">
    <property type="entry name" value="METHYLTRANSFERASE DOMAIN-CONTAINING PROTEIN"/>
    <property type="match status" value="1"/>
</dbReference>
<comment type="caution">
    <text evidence="2">The sequence shown here is derived from an EMBL/GenBank/DDBJ whole genome shotgun (WGS) entry which is preliminary data.</text>
</comment>
<organism evidence="2 3">
    <name type="scientific">Brachybacterium aquaticum</name>
    <dbReference type="NCBI Taxonomy" id="1432564"/>
    <lineage>
        <taxon>Bacteria</taxon>
        <taxon>Bacillati</taxon>
        <taxon>Actinomycetota</taxon>
        <taxon>Actinomycetes</taxon>
        <taxon>Micrococcales</taxon>
        <taxon>Dermabacteraceae</taxon>
        <taxon>Brachybacterium</taxon>
    </lineage>
</organism>
<evidence type="ECO:0000313" key="2">
    <source>
        <dbReference type="EMBL" id="MBB5832059.1"/>
    </source>
</evidence>
<dbReference type="GO" id="GO:0008168">
    <property type="term" value="F:methyltransferase activity"/>
    <property type="evidence" value="ECO:0007669"/>
    <property type="project" value="UniProtKB-KW"/>
</dbReference>
<dbReference type="RefSeq" id="WP_184325440.1">
    <property type="nucleotide sequence ID" value="NZ_JACHLZ010000001.1"/>
</dbReference>
<gene>
    <name evidence="2" type="ORF">HNR70_001872</name>
</gene>
<dbReference type="Pfam" id="PF13649">
    <property type="entry name" value="Methyltransf_25"/>
    <property type="match status" value="1"/>
</dbReference>
<sequence>MTSTTPASPSADPSAQRWFEDNRANWDDRAALHEVSGYGIPELLEDPARISPEVAQDLDRLGNLTGLDVIHLQCHLGTDTLSLARLGPRRVVGLDLSPASLERARSLAARAGTSIEYVEANVYDAREAVQGEFDLVYSTIGVLCWLPDVAAWARVVASLLRPGGRLLLRDDHPMFMAIGEDVSTGLRIEQPYFQREQPMTWDEEGSYVDAPADAPRMTHTVMHEWNHSIGEILTALLEAGLVLDSFEETPYSAWRPWPELMVREEDGRYRLREDPDRLPLQFVLTAHRPG</sequence>
<protein>
    <submittedName>
        <fullName evidence="2">2-polyprenyl-3-methyl-5-hydroxy-6-metoxy-1, 4-benzoquinol methylase</fullName>
    </submittedName>
</protein>
<dbReference type="GO" id="GO:0032259">
    <property type="term" value="P:methylation"/>
    <property type="evidence" value="ECO:0007669"/>
    <property type="project" value="UniProtKB-KW"/>
</dbReference>
<feature type="domain" description="Methyltransferase" evidence="1">
    <location>
        <begin position="70"/>
        <end position="164"/>
    </location>
</feature>